<keyword evidence="5 8" id="KW-0812">Transmembrane</keyword>
<dbReference type="SUPFAM" id="SSF103481">
    <property type="entry name" value="Multidrug resistance efflux transporter EmrE"/>
    <property type="match status" value="2"/>
</dbReference>
<dbReference type="NCBIfam" id="TIGR00688">
    <property type="entry name" value="rarD"/>
    <property type="match status" value="1"/>
</dbReference>
<proteinExistence type="inferred from homology"/>
<reference evidence="10 11" key="1">
    <citation type="submission" date="2024-09" db="EMBL/GenBank/DDBJ databases">
        <authorList>
            <person name="Sun Q."/>
            <person name="Mori K."/>
        </authorList>
    </citation>
    <scope>NUCLEOTIDE SEQUENCE [LARGE SCALE GENOMIC DNA]</scope>
    <source>
        <strain evidence="10 11">JCM 11201</strain>
    </source>
</reference>
<comment type="caution">
    <text evidence="10">The sequence shown here is derived from an EMBL/GenBank/DDBJ whole genome shotgun (WGS) entry which is preliminary data.</text>
</comment>
<evidence type="ECO:0000256" key="5">
    <source>
        <dbReference type="ARBA" id="ARBA00022692"/>
    </source>
</evidence>
<comment type="similarity">
    <text evidence="2">Belongs to the EamA transporter family.</text>
</comment>
<dbReference type="Pfam" id="PF00892">
    <property type="entry name" value="EamA"/>
    <property type="match status" value="1"/>
</dbReference>
<keyword evidence="4" id="KW-1003">Cell membrane</keyword>
<dbReference type="EMBL" id="JBHMAF010000050">
    <property type="protein sequence ID" value="MFB9758974.1"/>
    <property type="molecule type" value="Genomic_DNA"/>
</dbReference>
<evidence type="ECO:0000256" key="3">
    <source>
        <dbReference type="ARBA" id="ARBA00022448"/>
    </source>
</evidence>
<feature type="transmembrane region" description="Helical" evidence="8">
    <location>
        <begin position="273"/>
        <end position="292"/>
    </location>
</feature>
<dbReference type="InterPro" id="IPR004626">
    <property type="entry name" value="RarD"/>
</dbReference>
<organism evidence="10 11">
    <name type="scientific">Ectobacillus funiculus</name>
    <dbReference type="NCBI Taxonomy" id="137993"/>
    <lineage>
        <taxon>Bacteria</taxon>
        <taxon>Bacillati</taxon>
        <taxon>Bacillota</taxon>
        <taxon>Bacilli</taxon>
        <taxon>Bacillales</taxon>
        <taxon>Bacillaceae</taxon>
        <taxon>Ectobacillus</taxon>
    </lineage>
</organism>
<gene>
    <name evidence="10" type="primary">rarD</name>
    <name evidence="10" type="ORF">ACFFMS_10925</name>
</gene>
<keyword evidence="6 8" id="KW-1133">Transmembrane helix</keyword>
<dbReference type="InterPro" id="IPR037185">
    <property type="entry name" value="EmrE-like"/>
</dbReference>
<evidence type="ECO:0000256" key="4">
    <source>
        <dbReference type="ARBA" id="ARBA00022475"/>
    </source>
</evidence>
<keyword evidence="3" id="KW-0813">Transport</keyword>
<dbReference type="RefSeq" id="WP_379949265.1">
    <property type="nucleotide sequence ID" value="NZ_JBHMAF010000050.1"/>
</dbReference>
<feature type="domain" description="EamA" evidence="9">
    <location>
        <begin position="11"/>
        <end position="150"/>
    </location>
</feature>
<evidence type="ECO:0000256" key="6">
    <source>
        <dbReference type="ARBA" id="ARBA00022989"/>
    </source>
</evidence>
<evidence type="ECO:0000259" key="9">
    <source>
        <dbReference type="Pfam" id="PF00892"/>
    </source>
</evidence>
<feature type="transmembrane region" description="Helical" evidence="8">
    <location>
        <begin position="134"/>
        <end position="150"/>
    </location>
</feature>
<dbReference type="PANTHER" id="PTHR22911:SF137">
    <property type="entry name" value="SOLUTE CARRIER FAMILY 35 MEMBER G2-RELATED"/>
    <property type="match status" value="1"/>
</dbReference>
<evidence type="ECO:0000256" key="7">
    <source>
        <dbReference type="ARBA" id="ARBA00023136"/>
    </source>
</evidence>
<evidence type="ECO:0000256" key="1">
    <source>
        <dbReference type="ARBA" id="ARBA00004651"/>
    </source>
</evidence>
<accession>A0ABV5WED5</accession>
<keyword evidence="7 8" id="KW-0472">Membrane</keyword>
<protein>
    <submittedName>
        <fullName evidence="10">EamA family transporter RarD</fullName>
    </submittedName>
</protein>
<feature type="transmembrane region" description="Helical" evidence="8">
    <location>
        <begin position="110"/>
        <end position="127"/>
    </location>
</feature>
<feature type="transmembrane region" description="Helical" evidence="8">
    <location>
        <begin position="242"/>
        <end position="267"/>
    </location>
</feature>
<keyword evidence="11" id="KW-1185">Reference proteome</keyword>
<evidence type="ECO:0000313" key="11">
    <source>
        <dbReference type="Proteomes" id="UP001589609"/>
    </source>
</evidence>
<name>A0ABV5WED5_9BACI</name>
<feature type="transmembrane region" description="Helical" evidence="8">
    <location>
        <begin position="209"/>
        <end position="235"/>
    </location>
</feature>
<sequence>MGRQITKQTEGILYAGGAYFIWGILPLYWKLVQDVSAEEILAQRVFWSFIFMVVVLLFTGKWGEFITQCKKLLQQPKSFIMLTIASLLISINWFLYIWAVNHNHIIETSLGYYINPLVSILLGMVVLKERLNMWQIVAVCLAAVGVAMMTLRYGAFPWIALTLAFSFGLYGLVKKLINFDASIGLTFETIVVTPFALLYLISLQMNGEIAFGTVSPSVTLLLIGAGAATAVPLLYFAKGAKLIPLTLIGFLQYIAPTISLCIGVFLYGERFTSAHAVAFGFIWAALLTFSFAKTKFMVKRQPRLGK</sequence>
<feature type="transmembrane region" description="Helical" evidence="8">
    <location>
        <begin position="185"/>
        <end position="203"/>
    </location>
</feature>
<comment type="subcellular location">
    <subcellularLocation>
        <location evidence="1">Cell membrane</location>
        <topology evidence="1">Multi-pass membrane protein</topology>
    </subcellularLocation>
</comment>
<feature type="transmembrane region" description="Helical" evidence="8">
    <location>
        <begin position="12"/>
        <end position="29"/>
    </location>
</feature>
<dbReference type="Proteomes" id="UP001589609">
    <property type="component" value="Unassembled WGS sequence"/>
</dbReference>
<evidence type="ECO:0000256" key="8">
    <source>
        <dbReference type="SAM" id="Phobius"/>
    </source>
</evidence>
<evidence type="ECO:0000256" key="2">
    <source>
        <dbReference type="ARBA" id="ARBA00007362"/>
    </source>
</evidence>
<feature type="transmembrane region" description="Helical" evidence="8">
    <location>
        <begin position="41"/>
        <end position="58"/>
    </location>
</feature>
<dbReference type="InterPro" id="IPR000620">
    <property type="entry name" value="EamA_dom"/>
</dbReference>
<feature type="transmembrane region" description="Helical" evidence="8">
    <location>
        <begin position="156"/>
        <end position="173"/>
    </location>
</feature>
<dbReference type="PANTHER" id="PTHR22911">
    <property type="entry name" value="ACYL-MALONYL CONDENSING ENZYME-RELATED"/>
    <property type="match status" value="1"/>
</dbReference>
<evidence type="ECO:0000313" key="10">
    <source>
        <dbReference type="EMBL" id="MFB9758974.1"/>
    </source>
</evidence>
<feature type="transmembrane region" description="Helical" evidence="8">
    <location>
        <begin position="79"/>
        <end position="98"/>
    </location>
</feature>